<comment type="similarity">
    <text evidence="1">Belongs to the class I-like SAM-binding methyltransferase superfamily. NNMT/PNMT/TEMT family.</text>
</comment>
<sequence length="262" mass="30402">MDSSSVKFYHVDDFDTRAYLDEYFTTAGDSMILEHALRNPLNHLHNEFASGDLKGDHLVDISIGAIMFPLFPIFEYFKEITILKLNDVCVNEIQKWIRSDEDAFNWDLAFKYMMELEGNSEGWQDKEEKLRKTIKSVVKCDLSKESLVDTVLVPKADCLFTAWILDTVSEDKTSYRQNLKKISSLIKPGGHLIMIADINTSWILVGGHKFHILSYDEDFFKNALKDEGYSIKFYEIVERDECTDRSDYEKVVFVIACKEREV</sequence>
<gene>
    <name evidence="5" type="ORF">GDO86_000087</name>
</gene>
<evidence type="ECO:0000313" key="5">
    <source>
        <dbReference type="EMBL" id="KAG8453312.1"/>
    </source>
</evidence>
<accession>A0A8T2KA87</accession>
<dbReference type="PROSITE" id="PS51681">
    <property type="entry name" value="SAM_MT_NNMT_PNMT_TEMT"/>
    <property type="match status" value="1"/>
</dbReference>
<evidence type="ECO:0000256" key="3">
    <source>
        <dbReference type="ARBA" id="ARBA00022679"/>
    </source>
</evidence>
<reference evidence="5" key="1">
    <citation type="thesis" date="2020" institute="ProQuest LLC" country="789 East Eisenhower Parkway, Ann Arbor, MI, USA">
        <title>Comparative Genomics and Chromosome Evolution.</title>
        <authorList>
            <person name="Mudd A.B."/>
        </authorList>
    </citation>
    <scope>NUCLEOTIDE SEQUENCE</scope>
    <source>
        <strain evidence="5">Female2</strain>
        <tissue evidence="5">Blood</tissue>
    </source>
</reference>
<evidence type="ECO:0000256" key="2">
    <source>
        <dbReference type="ARBA" id="ARBA00022603"/>
    </source>
</evidence>
<dbReference type="PANTHER" id="PTHR10867:SF44">
    <property type="entry name" value="NICOTINAMIDE N-METHYLTRANSFERASE ISOFORM X2"/>
    <property type="match status" value="1"/>
</dbReference>
<dbReference type="PANTHER" id="PTHR10867">
    <property type="entry name" value="NNMT/PNMT/TEMT FAMILY MEMBER"/>
    <property type="match status" value="1"/>
</dbReference>
<evidence type="ECO:0000256" key="4">
    <source>
        <dbReference type="ARBA" id="ARBA00022691"/>
    </source>
</evidence>
<dbReference type="Pfam" id="PF01234">
    <property type="entry name" value="NNMT_PNMT_TEMT"/>
    <property type="match status" value="1"/>
</dbReference>
<dbReference type="EMBL" id="JAACNH010000001">
    <property type="protein sequence ID" value="KAG8453312.1"/>
    <property type="molecule type" value="Genomic_DNA"/>
</dbReference>
<comment type="caution">
    <text evidence="5">The sequence shown here is derived from an EMBL/GenBank/DDBJ whole genome shotgun (WGS) entry which is preliminary data.</text>
</comment>
<protein>
    <submittedName>
        <fullName evidence="5">Uncharacterized protein</fullName>
    </submittedName>
</protein>
<evidence type="ECO:0000256" key="1">
    <source>
        <dbReference type="ARBA" id="ARBA00007996"/>
    </source>
</evidence>
<keyword evidence="4" id="KW-0949">S-adenosyl-L-methionine</keyword>
<dbReference type="Gene3D" id="3.40.50.150">
    <property type="entry name" value="Vaccinia Virus protein VP39"/>
    <property type="match status" value="1"/>
</dbReference>
<dbReference type="GO" id="GO:0005829">
    <property type="term" value="C:cytosol"/>
    <property type="evidence" value="ECO:0007669"/>
    <property type="project" value="TreeGrafter"/>
</dbReference>
<dbReference type="GO" id="GO:0032259">
    <property type="term" value="P:methylation"/>
    <property type="evidence" value="ECO:0007669"/>
    <property type="project" value="UniProtKB-KW"/>
</dbReference>
<dbReference type="Proteomes" id="UP000812440">
    <property type="component" value="Chromosome 1"/>
</dbReference>
<dbReference type="GO" id="GO:0008170">
    <property type="term" value="F:N-methyltransferase activity"/>
    <property type="evidence" value="ECO:0007669"/>
    <property type="project" value="TreeGrafter"/>
</dbReference>
<keyword evidence="2" id="KW-0489">Methyltransferase</keyword>
<proteinExistence type="inferred from homology"/>
<dbReference type="SUPFAM" id="SSF53335">
    <property type="entry name" value="S-adenosyl-L-methionine-dependent methyltransferases"/>
    <property type="match status" value="1"/>
</dbReference>
<name>A0A8T2KA87_9PIPI</name>
<dbReference type="InterPro" id="IPR000940">
    <property type="entry name" value="NNMT_TEMT_trans"/>
</dbReference>
<evidence type="ECO:0000313" key="6">
    <source>
        <dbReference type="Proteomes" id="UP000812440"/>
    </source>
</evidence>
<organism evidence="5 6">
    <name type="scientific">Hymenochirus boettgeri</name>
    <name type="common">Congo dwarf clawed frog</name>
    <dbReference type="NCBI Taxonomy" id="247094"/>
    <lineage>
        <taxon>Eukaryota</taxon>
        <taxon>Metazoa</taxon>
        <taxon>Chordata</taxon>
        <taxon>Craniata</taxon>
        <taxon>Vertebrata</taxon>
        <taxon>Euteleostomi</taxon>
        <taxon>Amphibia</taxon>
        <taxon>Batrachia</taxon>
        <taxon>Anura</taxon>
        <taxon>Pipoidea</taxon>
        <taxon>Pipidae</taxon>
        <taxon>Pipinae</taxon>
        <taxon>Hymenochirus</taxon>
    </lineage>
</organism>
<keyword evidence="3" id="KW-0808">Transferase</keyword>
<dbReference type="OrthoDB" id="9882836at2759"/>
<dbReference type="InterPro" id="IPR029063">
    <property type="entry name" value="SAM-dependent_MTases_sf"/>
</dbReference>
<dbReference type="AlphaFoldDB" id="A0A8T2KA87"/>
<keyword evidence="6" id="KW-1185">Reference proteome</keyword>